<sequence>MLKSSIKRIFDILFSLIVLILFSPLLLICTLAIYLTDRKEIFVKEPLRLGRKGEFKMYKFRSMIPNAHNEIEKNPRYKNLKKRWQEKDGKLKLSEDSRVTWIGKIIRKTDIDELPQFLNVLKGDMSVVGPRPMYQAEVERYRKAYPDGNKYVKQILKIRPGITGIWQVSGRNEISFEKRILLDVKYSKEINLLGDLKILLRTPYVVLTRKGAYE</sequence>
<feature type="domain" description="Bacterial sugar transferase" evidence="3">
    <location>
        <begin position="7"/>
        <end position="207"/>
    </location>
</feature>
<dbReference type="InterPro" id="IPR003362">
    <property type="entry name" value="Bact_transf"/>
</dbReference>
<name>A0A0G0FEH8_9BACT</name>
<dbReference type="Pfam" id="PF02397">
    <property type="entry name" value="Bac_transf"/>
    <property type="match status" value="1"/>
</dbReference>
<dbReference type="PANTHER" id="PTHR30576">
    <property type="entry name" value="COLANIC BIOSYNTHESIS UDP-GLUCOSE LIPID CARRIER TRANSFERASE"/>
    <property type="match status" value="1"/>
</dbReference>
<evidence type="ECO:0000256" key="2">
    <source>
        <dbReference type="SAM" id="Phobius"/>
    </source>
</evidence>
<evidence type="ECO:0000313" key="4">
    <source>
        <dbReference type="EMBL" id="KKP77917.1"/>
    </source>
</evidence>
<gene>
    <name evidence="4" type="ORF">UR73_C0007G0002</name>
</gene>
<keyword evidence="2" id="KW-0812">Transmembrane</keyword>
<dbReference type="EMBL" id="LBQH01000007">
    <property type="protein sequence ID" value="KKP77917.1"/>
    <property type="molecule type" value="Genomic_DNA"/>
</dbReference>
<reference evidence="4 5" key="1">
    <citation type="journal article" date="2015" name="Nature">
        <title>rRNA introns, odd ribosomes, and small enigmatic genomes across a large radiation of phyla.</title>
        <authorList>
            <person name="Brown C.T."/>
            <person name="Hug L.A."/>
            <person name="Thomas B.C."/>
            <person name="Sharon I."/>
            <person name="Castelle C.J."/>
            <person name="Singh A."/>
            <person name="Wilkins M.J."/>
            <person name="Williams K.H."/>
            <person name="Banfield J.F."/>
        </authorList>
    </citation>
    <scope>NUCLEOTIDE SEQUENCE [LARGE SCALE GENOMIC DNA]</scope>
</reference>
<evidence type="ECO:0000313" key="5">
    <source>
        <dbReference type="Proteomes" id="UP000034816"/>
    </source>
</evidence>
<protein>
    <submittedName>
        <fullName evidence="4">Putative exopolysaccharide production protein</fullName>
    </submittedName>
</protein>
<dbReference type="GO" id="GO:0016780">
    <property type="term" value="F:phosphotransferase activity, for other substituted phosphate groups"/>
    <property type="evidence" value="ECO:0007669"/>
    <property type="project" value="TreeGrafter"/>
</dbReference>
<comment type="caution">
    <text evidence="4">The sequence shown here is derived from an EMBL/GenBank/DDBJ whole genome shotgun (WGS) entry which is preliminary data.</text>
</comment>
<dbReference type="PANTHER" id="PTHR30576:SF0">
    <property type="entry name" value="UNDECAPRENYL-PHOSPHATE N-ACETYLGALACTOSAMINYL 1-PHOSPHATE TRANSFERASE-RELATED"/>
    <property type="match status" value="1"/>
</dbReference>
<keyword evidence="2" id="KW-1133">Transmembrane helix</keyword>
<proteinExistence type="inferred from homology"/>
<comment type="similarity">
    <text evidence="1">Belongs to the bacterial sugar transferase family.</text>
</comment>
<evidence type="ECO:0000259" key="3">
    <source>
        <dbReference type="Pfam" id="PF02397"/>
    </source>
</evidence>
<accession>A0A0G0FEH8</accession>
<dbReference type="Proteomes" id="UP000034816">
    <property type="component" value="Unassembled WGS sequence"/>
</dbReference>
<keyword evidence="2" id="KW-0472">Membrane</keyword>
<feature type="transmembrane region" description="Helical" evidence="2">
    <location>
        <begin position="12"/>
        <end position="35"/>
    </location>
</feature>
<dbReference type="AlphaFoldDB" id="A0A0G0FEH8"/>
<evidence type="ECO:0000256" key="1">
    <source>
        <dbReference type="ARBA" id="ARBA00006464"/>
    </source>
</evidence>
<organism evidence="4 5">
    <name type="scientific">candidate division WS6 bacterium GW2011_GWF1_35_23</name>
    <dbReference type="NCBI Taxonomy" id="1619097"/>
    <lineage>
        <taxon>Bacteria</taxon>
        <taxon>Candidatus Dojkabacteria</taxon>
    </lineage>
</organism>